<dbReference type="SUPFAM" id="SSF50242">
    <property type="entry name" value="TIMP-like"/>
    <property type="match status" value="1"/>
</dbReference>
<evidence type="ECO:0000313" key="4">
    <source>
        <dbReference type="EMBL" id="KIG16133.1"/>
    </source>
</evidence>
<feature type="region of interest" description="Disordered" evidence="1">
    <location>
        <begin position="139"/>
        <end position="186"/>
    </location>
</feature>
<keyword evidence="2" id="KW-0472">Membrane</keyword>
<name>A0A0C1ZY02_9BACT</name>
<sequence length="212" mass="22034">MLSLALIPAAVVLAPTEAQACSCIRSPGAVESARDADAVFTAKLLAVADGPQPGPHAMQTKIFTFEVQRTFKGQLDAKINIETADNSAACGRAYGDPDSEWLIYARIDDKGQARDNLCSRTTALADAAADIEALDANADTLDQPNEPPPTTDPGPAEPEPEPIQPEAVDNAPEPAAPSKKGCSVTATDIGGGGLATILGFGLLLSVSRRRRD</sequence>
<dbReference type="EMBL" id="JMCC02000043">
    <property type="protein sequence ID" value="KIG16133.1"/>
    <property type="molecule type" value="Genomic_DNA"/>
</dbReference>
<organism evidence="4 5">
    <name type="scientific">Enhygromyxa salina</name>
    <dbReference type="NCBI Taxonomy" id="215803"/>
    <lineage>
        <taxon>Bacteria</taxon>
        <taxon>Pseudomonadati</taxon>
        <taxon>Myxococcota</taxon>
        <taxon>Polyangia</taxon>
        <taxon>Nannocystales</taxon>
        <taxon>Nannocystaceae</taxon>
        <taxon>Enhygromyxa</taxon>
    </lineage>
</organism>
<keyword evidence="2" id="KW-1133">Transmembrane helix</keyword>
<dbReference type="Proteomes" id="UP000031599">
    <property type="component" value="Unassembled WGS sequence"/>
</dbReference>
<keyword evidence="3" id="KW-0732">Signal</keyword>
<dbReference type="AlphaFoldDB" id="A0A0C1ZY02"/>
<accession>A0A0C1ZY02</accession>
<evidence type="ECO:0000256" key="3">
    <source>
        <dbReference type="SAM" id="SignalP"/>
    </source>
</evidence>
<evidence type="ECO:0000256" key="2">
    <source>
        <dbReference type="SAM" id="Phobius"/>
    </source>
</evidence>
<feature type="transmembrane region" description="Helical" evidence="2">
    <location>
        <begin position="189"/>
        <end position="206"/>
    </location>
</feature>
<evidence type="ECO:0000313" key="5">
    <source>
        <dbReference type="Proteomes" id="UP000031599"/>
    </source>
</evidence>
<feature type="compositionally biased region" description="Pro residues" evidence="1">
    <location>
        <begin position="145"/>
        <end position="163"/>
    </location>
</feature>
<dbReference type="InterPro" id="IPR008993">
    <property type="entry name" value="TIMP-like_OB-fold"/>
</dbReference>
<evidence type="ECO:0000256" key="1">
    <source>
        <dbReference type="SAM" id="MobiDB-lite"/>
    </source>
</evidence>
<proteinExistence type="predicted"/>
<feature type="chain" id="PRO_5002162060" evidence="3">
    <location>
        <begin position="21"/>
        <end position="212"/>
    </location>
</feature>
<keyword evidence="2" id="KW-0812">Transmembrane</keyword>
<reference evidence="4 5" key="1">
    <citation type="submission" date="2014-12" db="EMBL/GenBank/DDBJ databases">
        <title>Genome assembly of Enhygromyxa salina DSM 15201.</title>
        <authorList>
            <person name="Sharma G."/>
            <person name="Subramanian S."/>
        </authorList>
    </citation>
    <scope>NUCLEOTIDE SEQUENCE [LARGE SCALE GENOMIC DNA]</scope>
    <source>
        <strain evidence="4 5">DSM 15201</strain>
    </source>
</reference>
<feature type="signal peptide" evidence="3">
    <location>
        <begin position="1"/>
        <end position="20"/>
    </location>
</feature>
<comment type="caution">
    <text evidence="4">The sequence shown here is derived from an EMBL/GenBank/DDBJ whole genome shotgun (WGS) entry which is preliminary data.</text>
</comment>
<protein>
    <submittedName>
        <fullName evidence="4">Uncharacterized protein</fullName>
    </submittedName>
</protein>
<dbReference type="Gene3D" id="2.40.50.120">
    <property type="match status" value="1"/>
</dbReference>
<gene>
    <name evidence="4" type="ORF">DB30_05005</name>
</gene>